<protein>
    <recommendedName>
        <fullName evidence="3">THAP-type domain-containing protein</fullName>
    </recommendedName>
</protein>
<reference evidence="1 2" key="1">
    <citation type="journal article" date="2020" name="Cell">
        <title>Large-Scale Comparative Analyses of Tick Genomes Elucidate Their Genetic Diversity and Vector Capacities.</title>
        <authorList>
            <consortium name="Tick Genome and Microbiome Consortium (TIGMIC)"/>
            <person name="Jia N."/>
            <person name="Wang J."/>
            <person name="Shi W."/>
            <person name="Du L."/>
            <person name="Sun Y."/>
            <person name="Zhan W."/>
            <person name="Jiang J.F."/>
            <person name="Wang Q."/>
            <person name="Zhang B."/>
            <person name="Ji P."/>
            <person name="Bell-Sakyi L."/>
            <person name="Cui X.M."/>
            <person name="Yuan T.T."/>
            <person name="Jiang B.G."/>
            <person name="Yang W.F."/>
            <person name="Lam T.T."/>
            <person name="Chang Q.C."/>
            <person name="Ding S.J."/>
            <person name="Wang X.J."/>
            <person name="Zhu J.G."/>
            <person name="Ruan X.D."/>
            <person name="Zhao L."/>
            <person name="Wei J.T."/>
            <person name="Ye R.Z."/>
            <person name="Que T.C."/>
            <person name="Du C.H."/>
            <person name="Zhou Y.H."/>
            <person name="Cheng J.X."/>
            <person name="Dai P.F."/>
            <person name="Guo W.B."/>
            <person name="Han X.H."/>
            <person name="Huang E.J."/>
            <person name="Li L.F."/>
            <person name="Wei W."/>
            <person name="Gao Y.C."/>
            <person name="Liu J.Z."/>
            <person name="Shao H.Z."/>
            <person name="Wang X."/>
            <person name="Wang C.C."/>
            <person name="Yang T.C."/>
            <person name="Huo Q.B."/>
            <person name="Li W."/>
            <person name="Chen H.Y."/>
            <person name="Chen S.E."/>
            <person name="Zhou L.G."/>
            <person name="Ni X.B."/>
            <person name="Tian J.H."/>
            <person name="Sheng Y."/>
            <person name="Liu T."/>
            <person name="Pan Y.S."/>
            <person name="Xia L.Y."/>
            <person name="Li J."/>
            <person name="Zhao F."/>
            <person name="Cao W.C."/>
        </authorList>
    </citation>
    <scope>NUCLEOTIDE SEQUENCE [LARGE SCALE GENOMIC DNA]</scope>
    <source>
        <strain evidence="1">HaeL-2018</strain>
    </source>
</reference>
<dbReference type="Proteomes" id="UP000821853">
    <property type="component" value="Chromosome 3"/>
</dbReference>
<evidence type="ECO:0000313" key="2">
    <source>
        <dbReference type="Proteomes" id="UP000821853"/>
    </source>
</evidence>
<accession>A0A9J6G5F5</accession>
<evidence type="ECO:0000313" key="1">
    <source>
        <dbReference type="EMBL" id="KAH9370183.1"/>
    </source>
</evidence>
<evidence type="ECO:0008006" key="3">
    <source>
        <dbReference type="Google" id="ProtNLM"/>
    </source>
</evidence>
<dbReference type="OMA" id="DWASTQH"/>
<gene>
    <name evidence="1" type="ORF">HPB48_019382</name>
</gene>
<dbReference type="OrthoDB" id="6413279at2759"/>
<sequence>MKPGLGMFRLPKVIANQCERTKLLSEERQHVWLSRINRKDFKNLDHIRVCGRHFISGKPSGLMDGGNPDWASTQHLGY</sequence>
<dbReference type="EMBL" id="JABSTR010000005">
    <property type="protein sequence ID" value="KAH9370183.1"/>
    <property type="molecule type" value="Genomic_DNA"/>
</dbReference>
<dbReference type="VEuPathDB" id="VectorBase:HLOH_053742"/>
<organism evidence="1 2">
    <name type="scientific">Haemaphysalis longicornis</name>
    <name type="common">Bush tick</name>
    <dbReference type="NCBI Taxonomy" id="44386"/>
    <lineage>
        <taxon>Eukaryota</taxon>
        <taxon>Metazoa</taxon>
        <taxon>Ecdysozoa</taxon>
        <taxon>Arthropoda</taxon>
        <taxon>Chelicerata</taxon>
        <taxon>Arachnida</taxon>
        <taxon>Acari</taxon>
        <taxon>Parasitiformes</taxon>
        <taxon>Ixodida</taxon>
        <taxon>Ixodoidea</taxon>
        <taxon>Ixodidae</taxon>
        <taxon>Haemaphysalinae</taxon>
        <taxon>Haemaphysalis</taxon>
    </lineage>
</organism>
<keyword evidence="2" id="KW-1185">Reference proteome</keyword>
<dbReference type="SUPFAM" id="SSF57716">
    <property type="entry name" value="Glucocorticoid receptor-like (DNA-binding domain)"/>
    <property type="match status" value="1"/>
</dbReference>
<dbReference type="AlphaFoldDB" id="A0A9J6G5F5"/>
<comment type="caution">
    <text evidence="1">The sequence shown here is derived from an EMBL/GenBank/DDBJ whole genome shotgun (WGS) entry which is preliminary data.</text>
</comment>
<name>A0A9J6G5F5_HAELO</name>
<proteinExistence type="predicted"/>